<keyword evidence="1" id="KW-0732">Signal</keyword>
<evidence type="ECO:0000313" key="2">
    <source>
        <dbReference type="EMBL" id="GBM22465.1"/>
    </source>
</evidence>
<gene>
    <name evidence="2" type="ORF">AVEN_183912_1</name>
</gene>
<dbReference type="Proteomes" id="UP000499080">
    <property type="component" value="Unassembled WGS sequence"/>
</dbReference>
<proteinExistence type="predicted"/>
<evidence type="ECO:0000256" key="1">
    <source>
        <dbReference type="SAM" id="SignalP"/>
    </source>
</evidence>
<organism evidence="2 3">
    <name type="scientific">Araneus ventricosus</name>
    <name type="common">Orbweaver spider</name>
    <name type="synonym">Epeira ventricosa</name>
    <dbReference type="NCBI Taxonomy" id="182803"/>
    <lineage>
        <taxon>Eukaryota</taxon>
        <taxon>Metazoa</taxon>
        <taxon>Ecdysozoa</taxon>
        <taxon>Arthropoda</taxon>
        <taxon>Chelicerata</taxon>
        <taxon>Arachnida</taxon>
        <taxon>Araneae</taxon>
        <taxon>Araneomorphae</taxon>
        <taxon>Entelegynae</taxon>
        <taxon>Araneoidea</taxon>
        <taxon>Araneidae</taxon>
        <taxon>Araneus</taxon>
    </lineage>
</organism>
<accession>A0A4Y2E3R1</accession>
<evidence type="ECO:0000313" key="3">
    <source>
        <dbReference type="Proteomes" id="UP000499080"/>
    </source>
</evidence>
<comment type="caution">
    <text evidence="2">The sequence shown here is derived from an EMBL/GenBank/DDBJ whole genome shotgun (WGS) entry which is preliminary data.</text>
</comment>
<keyword evidence="3" id="KW-1185">Reference proteome</keyword>
<sequence>MGPCFRNVHPIHLVSTPHIFMALGLVAVSTLHQAVQQDMPGDIFWHFSCWAPGHSLSDAFIQAWTDDRKTHCRELAGLLRELHTPLDEIARHSQQHTEEKAQAVTALENLCSAIIASLRANSLRCRHLSGY</sequence>
<dbReference type="AlphaFoldDB" id="A0A4Y2E3R1"/>
<name>A0A4Y2E3R1_ARAVE</name>
<feature type="chain" id="PRO_5021270272" evidence="1">
    <location>
        <begin position="37"/>
        <end position="131"/>
    </location>
</feature>
<protein>
    <submittedName>
        <fullName evidence="2">Uncharacterized protein</fullName>
    </submittedName>
</protein>
<feature type="signal peptide" evidence="1">
    <location>
        <begin position="1"/>
        <end position="36"/>
    </location>
</feature>
<reference evidence="2 3" key="1">
    <citation type="journal article" date="2019" name="Sci. Rep.">
        <title>Orb-weaving spider Araneus ventricosus genome elucidates the spidroin gene catalogue.</title>
        <authorList>
            <person name="Kono N."/>
            <person name="Nakamura H."/>
            <person name="Ohtoshi R."/>
            <person name="Moran D.A.P."/>
            <person name="Shinohara A."/>
            <person name="Yoshida Y."/>
            <person name="Fujiwara M."/>
            <person name="Mori M."/>
            <person name="Tomita M."/>
            <person name="Arakawa K."/>
        </authorList>
    </citation>
    <scope>NUCLEOTIDE SEQUENCE [LARGE SCALE GENOMIC DNA]</scope>
</reference>
<dbReference type="EMBL" id="BGPR01000481">
    <property type="protein sequence ID" value="GBM22465.1"/>
    <property type="molecule type" value="Genomic_DNA"/>
</dbReference>